<gene>
    <name evidence="7 9" type="primary">gloB</name>
    <name evidence="9" type="ORF">TUM3794_24760</name>
</gene>
<dbReference type="PANTHER" id="PTHR43705:SF1">
    <property type="entry name" value="HYDROXYACYLGLUTATHIONE HYDROLASE GLOB"/>
    <property type="match status" value="1"/>
</dbReference>
<evidence type="ECO:0000313" key="10">
    <source>
        <dbReference type="Proteomes" id="UP000773469"/>
    </source>
</evidence>
<evidence type="ECO:0000259" key="8">
    <source>
        <dbReference type="SMART" id="SM00849"/>
    </source>
</evidence>
<keyword evidence="5 7" id="KW-0378">Hydrolase</keyword>
<comment type="pathway">
    <text evidence="2 7">Secondary metabolite metabolism; methylglyoxal degradation; (R)-lactate from methylglyoxal: step 2/2.</text>
</comment>
<feature type="binding site" evidence="7">
    <location>
        <position position="116"/>
    </location>
    <ligand>
        <name>Zn(2+)</name>
        <dbReference type="ChEBI" id="CHEBI:29105"/>
        <label>1</label>
    </ligand>
</feature>
<feature type="binding site" evidence="7">
    <location>
        <position position="133"/>
    </location>
    <ligand>
        <name>Zn(2+)</name>
        <dbReference type="ChEBI" id="CHEBI:29105"/>
        <label>2</label>
    </ligand>
</feature>
<protein>
    <recommendedName>
        <fullName evidence="7">Hydroxyacylglutathione hydrolase</fullName>
        <ecNumber evidence="7">3.1.2.6</ecNumber>
    </recommendedName>
    <alternativeName>
        <fullName evidence="7">Glyoxalase II</fullName>
        <shortName evidence="7">Glx II</shortName>
    </alternativeName>
</protein>
<dbReference type="PIRSF" id="PIRSF005457">
    <property type="entry name" value="Glx"/>
    <property type="match status" value="1"/>
</dbReference>
<dbReference type="SUPFAM" id="SSF56281">
    <property type="entry name" value="Metallo-hydrolase/oxidoreductase"/>
    <property type="match status" value="1"/>
</dbReference>
<dbReference type="Gene3D" id="3.60.15.10">
    <property type="entry name" value="Ribonuclease Z/Hydroxyacylglutathione hydrolase-like"/>
    <property type="match status" value="1"/>
</dbReference>
<evidence type="ECO:0000256" key="2">
    <source>
        <dbReference type="ARBA" id="ARBA00004963"/>
    </source>
</evidence>
<dbReference type="EMBL" id="BPEU01000017">
    <property type="protein sequence ID" value="GIU42138.1"/>
    <property type="molecule type" value="Genomic_DNA"/>
</dbReference>
<dbReference type="SMART" id="SM00849">
    <property type="entry name" value="Lactamase_B"/>
    <property type="match status" value="1"/>
</dbReference>
<dbReference type="InterPro" id="IPR035680">
    <property type="entry name" value="Clx_II_MBL"/>
</dbReference>
<name>A0ABQ4P3N7_SHECO</name>
<sequence>MYHIAPINAFNDNYIWLITHEQNDHVFVVDPGDANAVITYLNQHKMSLTGIFITHHHADHTGGIAQLQQHYGNSLTVYGPDNENITGLTHPISPSTQSISVPFEPTPIKVIHLPGHTLGHIAYLFADHLFCGDTLFSGGCGRLFEGTPEQMLASLNLLASLDTNTLVYPAHEYTLANLAFAQAVDSDNHALSQYTRAAQQLRAQDKPTLPTSIGLERSINPFLRADNKAIQASVARHSQQAINCTQRCFTLLRQWKDKF</sequence>
<comment type="similarity">
    <text evidence="3 7">Belongs to the metallo-beta-lactamase superfamily. Glyoxalase II family.</text>
</comment>
<evidence type="ECO:0000256" key="5">
    <source>
        <dbReference type="ARBA" id="ARBA00022801"/>
    </source>
</evidence>
<comment type="function">
    <text evidence="7">Thiolesterase that catalyzes the hydrolysis of S-D-lactoyl-glutathione to form glutathione and D-lactic acid.</text>
</comment>
<keyword evidence="6 7" id="KW-0862">Zinc</keyword>
<dbReference type="GO" id="GO:0016787">
    <property type="term" value="F:hydrolase activity"/>
    <property type="evidence" value="ECO:0007669"/>
    <property type="project" value="UniProtKB-KW"/>
</dbReference>
<feature type="binding site" evidence="7">
    <location>
        <position position="60"/>
    </location>
    <ligand>
        <name>Zn(2+)</name>
        <dbReference type="ChEBI" id="CHEBI:29105"/>
        <label>2</label>
    </ligand>
</feature>
<evidence type="ECO:0000256" key="1">
    <source>
        <dbReference type="ARBA" id="ARBA00001623"/>
    </source>
</evidence>
<dbReference type="InterPro" id="IPR017782">
    <property type="entry name" value="Hydroxyacylglutathione_Hdrlase"/>
</dbReference>
<dbReference type="InterPro" id="IPR036866">
    <property type="entry name" value="RibonucZ/Hydroxyglut_hydro"/>
</dbReference>
<dbReference type="Pfam" id="PF00753">
    <property type="entry name" value="Lactamase_B"/>
    <property type="match status" value="1"/>
</dbReference>
<dbReference type="HAMAP" id="MF_01374">
    <property type="entry name" value="Glyoxalase_2"/>
    <property type="match status" value="1"/>
</dbReference>
<proteinExistence type="inferred from homology"/>
<feature type="binding site" evidence="7">
    <location>
        <position position="133"/>
    </location>
    <ligand>
        <name>Zn(2+)</name>
        <dbReference type="ChEBI" id="CHEBI:29105"/>
        <label>1</label>
    </ligand>
</feature>
<evidence type="ECO:0000313" key="9">
    <source>
        <dbReference type="EMBL" id="GIU42138.1"/>
    </source>
</evidence>
<accession>A0ABQ4P3N7</accession>
<dbReference type="EC" id="3.1.2.6" evidence="7"/>
<comment type="catalytic activity">
    <reaction evidence="1 7">
        <text>an S-(2-hydroxyacyl)glutathione + H2O = a 2-hydroxy carboxylate + glutathione + H(+)</text>
        <dbReference type="Rhea" id="RHEA:21864"/>
        <dbReference type="ChEBI" id="CHEBI:15377"/>
        <dbReference type="ChEBI" id="CHEBI:15378"/>
        <dbReference type="ChEBI" id="CHEBI:57925"/>
        <dbReference type="ChEBI" id="CHEBI:58896"/>
        <dbReference type="ChEBI" id="CHEBI:71261"/>
        <dbReference type="EC" id="3.1.2.6"/>
    </reaction>
</comment>
<dbReference type="RefSeq" id="WP_220757102.1">
    <property type="nucleotide sequence ID" value="NZ_BPEU01000017.1"/>
</dbReference>
<keyword evidence="10" id="KW-1185">Reference proteome</keyword>
<comment type="caution">
    <text evidence="9">The sequence shown here is derived from an EMBL/GenBank/DDBJ whole genome shotgun (WGS) entry which is preliminary data.</text>
</comment>
<evidence type="ECO:0000256" key="3">
    <source>
        <dbReference type="ARBA" id="ARBA00006759"/>
    </source>
</evidence>
<dbReference type="CDD" id="cd07723">
    <property type="entry name" value="hydroxyacylglutathione_hydrolase_MBL-fold"/>
    <property type="match status" value="1"/>
</dbReference>
<keyword evidence="4 7" id="KW-0479">Metal-binding</keyword>
<dbReference type="InterPro" id="IPR001279">
    <property type="entry name" value="Metallo-B-lactamas"/>
</dbReference>
<evidence type="ECO:0000256" key="7">
    <source>
        <dbReference type="HAMAP-Rule" id="MF_01374"/>
    </source>
</evidence>
<dbReference type="InterPro" id="IPR050110">
    <property type="entry name" value="Glyoxalase_II_hydrolase"/>
</dbReference>
<feature type="domain" description="Metallo-beta-lactamase" evidence="8">
    <location>
        <begin position="12"/>
        <end position="171"/>
    </location>
</feature>
<feature type="binding site" evidence="7">
    <location>
        <position position="59"/>
    </location>
    <ligand>
        <name>Zn(2+)</name>
        <dbReference type="ChEBI" id="CHEBI:29105"/>
        <label>2</label>
    </ligand>
</feature>
<dbReference type="PANTHER" id="PTHR43705">
    <property type="entry name" value="HYDROXYACYLGLUTATHIONE HYDROLASE"/>
    <property type="match status" value="1"/>
</dbReference>
<feature type="binding site" evidence="7">
    <location>
        <position position="171"/>
    </location>
    <ligand>
        <name>Zn(2+)</name>
        <dbReference type="ChEBI" id="CHEBI:29105"/>
        <label>2</label>
    </ligand>
</feature>
<comment type="subunit">
    <text evidence="7">Monomer.</text>
</comment>
<dbReference type="Proteomes" id="UP000773469">
    <property type="component" value="Unassembled WGS sequence"/>
</dbReference>
<evidence type="ECO:0000256" key="6">
    <source>
        <dbReference type="ARBA" id="ARBA00022833"/>
    </source>
</evidence>
<feature type="binding site" evidence="7">
    <location>
        <position position="55"/>
    </location>
    <ligand>
        <name>Zn(2+)</name>
        <dbReference type="ChEBI" id="CHEBI:29105"/>
        <label>1</label>
    </ligand>
</feature>
<dbReference type="NCBIfam" id="TIGR03413">
    <property type="entry name" value="GSH_gloB"/>
    <property type="match status" value="1"/>
</dbReference>
<comment type="cofactor">
    <cofactor evidence="7">
        <name>Zn(2+)</name>
        <dbReference type="ChEBI" id="CHEBI:29105"/>
    </cofactor>
    <text evidence="7">Binds 2 Zn(2+) ions per subunit.</text>
</comment>
<reference evidence="9 10" key="1">
    <citation type="submission" date="2021-05" db="EMBL/GenBank/DDBJ databases">
        <title>Molecular characterization for Shewanella algae harboring chromosomal blaOXA-55-like strains isolated from clinical and environment sample.</title>
        <authorList>
            <person name="Ohama Y."/>
            <person name="Aoki K."/>
            <person name="Harada S."/>
            <person name="Moriya K."/>
            <person name="Ishii Y."/>
            <person name="Tateda K."/>
        </authorList>
    </citation>
    <scope>NUCLEOTIDE SEQUENCE [LARGE SCALE GENOMIC DNA]</scope>
    <source>
        <strain evidence="9 10">MBTL60-118</strain>
    </source>
</reference>
<organism evidence="9 10">
    <name type="scientific">Shewanella colwelliana</name>
    <name type="common">Alteromonas colwelliana</name>
    <dbReference type="NCBI Taxonomy" id="23"/>
    <lineage>
        <taxon>Bacteria</taxon>
        <taxon>Pseudomonadati</taxon>
        <taxon>Pseudomonadota</taxon>
        <taxon>Gammaproteobacteria</taxon>
        <taxon>Alteromonadales</taxon>
        <taxon>Shewanellaceae</taxon>
        <taxon>Shewanella</taxon>
    </lineage>
</organism>
<dbReference type="Pfam" id="PF16123">
    <property type="entry name" value="HAGH_C"/>
    <property type="match status" value="1"/>
</dbReference>
<evidence type="ECO:0000256" key="4">
    <source>
        <dbReference type="ARBA" id="ARBA00022723"/>
    </source>
</evidence>
<feature type="binding site" evidence="7">
    <location>
        <position position="57"/>
    </location>
    <ligand>
        <name>Zn(2+)</name>
        <dbReference type="ChEBI" id="CHEBI:29105"/>
        <label>1</label>
    </ligand>
</feature>
<dbReference type="InterPro" id="IPR032282">
    <property type="entry name" value="HAGH_C"/>
</dbReference>